<evidence type="ECO:0000313" key="2">
    <source>
        <dbReference type="EMBL" id="ESQ33709.1"/>
    </source>
</evidence>
<feature type="non-terminal residue" evidence="2">
    <location>
        <position position="374"/>
    </location>
</feature>
<keyword evidence="3" id="KW-1185">Reference proteome</keyword>
<sequence>MKRGESLEPIPTDLIIEIFSRSPTKSVARFRSLSKQWSSILSRSHFTELFLTRSWTRPRLLFAVQRSNVWLFYLSPQPQNPYDHKSSSLILAADFHIKFHRYNMWMDTSSISRSSCSYASGLVCFSGMWISLEDDCPVPVICNPNTGQYATLPKIRTYGSTSYSFLGFDPVYKQFKVMSIAYRPRHERVDHRILTLGGNMRWRKINCRLYHVPLYQDICINGVVCFDVRSEIFKFIDAAEFYRDWYIEFINYKGKLGVISWKFGKPGTTELRLWVLEDVEKHEWSKYVYILPKNAPIDSKNVNVAGVTTTGEIVLWIRYASKRFYVFYFNPERSIYQSVEIQGFGESYEKSNGHIVCVFVDHVEDLNVSDGKLF</sequence>
<dbReference type="PANTHER" id="PTHR31111">
    <property type="entry name" value="BNAA05G37150D PROTEIN-RELATED"/>
    <property type="match status" value="1"/>
</dbReference>
<dbReference type="Proteomes" id="UP000030689">
    <property type="component" value="Unassembled WGS sequence"/>
</dbReference>
<dbReference type="InterPro" id="IPR001810">
    <property type="entry name" value="F-box_dom"/>
</dbReference>
<gene>
    <name evidence="2" type="ORF">EUTSA_v10009603mg</name>
</gene>
<dbReference type="InterPro" id="IPR013187">
    <property type="entry name" value="F-box-assoc_dom_typ3"/>
</dbReference>
<dbReference type="OMA" id="WIRYASK"/>
<evidence type="ECO:0000259" key="1">
    <source>
        <dbReference type="PROSITE" id="PS50181"/>
    </source>
</evidence>
<reference evidence="2 3" key="1">
    <citation type="journal article" date="2013" name="Front. Plant Sci.">
        <title>The Reference Genome of the Halophytic Plant Eutrema salsugineum.</title>
        <authorList>
            <person name="Yang R."/>
            <person name="Jarvis D.E."/>
            <person name="Chen H."/>
            <person name="Beilstein M.A."/>
            <person name="Grimwood J."/>
            <person name="Jenkins J."/>
            <person name="Shu S."/>
            <person name="Prochnik S."/>
            <person name="Xin M."/>
            <person name="Ma C."/>
            <person name="Schmutz J."/>
            <person name="Wing R.A."/>
            <person name="Mitchell-Olds T."/>
            <person name="Schumaker K.S."/>
            <person name="Wang X."/>
        </authorList>
    </citation>
    <scope>NUCLEOTIDE SEQUENCE [LARGE SCALE GENOMIC DNA]</scope>
</reference>
<dbReference type="PANTHER" id="PTHR31111:SF130">
    <property type="entry name" value="F-BOX ASSOCIATED UBIQUITINATION EFFECTOR FAMILY PROTEIN"/>
    <property type="match status" value="1"/>
</dbReference>
<evidence type="ECO:0000313" key="3">
    <source>
        <dbReference type="Proteomes" id="UP000030689"/>
    </source>
</evidence>
<dbReference type="eggNOG" id="ENOG502SNHU">
    <property type="taxonomic scope" value="Eukaryota"/>
</dbReference>
<dbReference type="Pfam" id="PF08268">
    <property type="entry name" value="FBA_3"/>
    <property type="match status" value="1"/>
</dbReference>
<dbReference type="PROSITE" id="PS50181">
    <property type="entry name" value="FBOX"/>
    <property type="match status" value="1"/>
</dbReference>
<accession>V4KQZ4</accession>
<dbReference type="NCBIfam" id="TIGR01640">
    <property type="entry name" value="F_box_assoc_1"/>
    <property type="match status" value="2"/>
</dbReference>
<dbReference type="EMBL" id="KI517683">
    <property type="protein sequence ID" value="ESQ33709.1"/>
    <property type="molecule type" value="Genomic_DNA"/>
</dbReference>
<dbReference type="AlphaFoldDB" id="V4KQZ4"/>
<dbReference type="SUPFAM" id="SSF81383">
    <property type="entry name" value="F-box domain"/>
    <property type="match status" value="1"/>
</dbReference>
<dbReference type="Gramene" id="ESQ33709">
    <property type="protein sequence ID" value="ESQ33709"/>
    <property type="gene ID" value="EUTSA_v10009603mg"/>
</dbReference>
<proteinExistence type="predicted"/>
<dbReference type="KEGG" id="eus:EUTSA_v10009603mg"/>
<feature type="domain" description="F-box" evidence="1">
    <location>
        <begin position="4"/>
        <end position="53"/>
    </location>
</feature>
<dbReference type="SMART" id="SM00256">
    <property type="entry name" value="FBOX"/>
    <property type="match status" value="1"/>
</dbReference>
<dbReference type="Pfam" id="PF00646">
    <property type="entry name" value="F-box"/>
    <property type="match status" value="1"/>
</dbReference>
<name>V4KQZ4_EUTSA</name>
<organism evidence="2 3">
    <name type="scientific">Eutrema salsugineum</name>
    <name type="common">Saltwater cress</name>
    <name type="synonym">Sisymbrium salsugineum</name>
    <dbReference type="NCBI Taxonomy" id="72664"/>
    <lineage>
        <taxon>Eukaryota</taxon>
        <taxon>Viridiplantae</taxon>
        <taxon>Streptophyta</taxon>
        <taxon>Embryophyta</taxon>
        <taxon>Tracheophyta</taxon>
        <taxon>Spermatophyta</taxon>
        <taxon>Magnoliopsida</taxon>
        <taxon>eudicotyledons</taxon>
        <taxon>Gunneridae</taxon>
        <taxon>Pentapetalae</taxon>
        <taxon>rosids</taxon>
        <taxon>malvids</taxon>
        <taxon>Brassicales</taxon>
        <taxon>Brassicaceae</taxon>
        <taxon>Eutremeae</taxon>
        <taxon>Eutrema</taxon>
    </lineage>
</organism>
<dbReference type="CDD" id="cd22157">
    <property type="entry name" value="F-box_AtFBW1-like"/>
    <property type="match status" value="1"/>
</dbReference>
<protein>
    <recommendedName>
        <fullName evidence="1">F-box domain-containing protein</fullName>
    </recommendedName>
</protein>
<dbReference type="InterPro" id="IPR036047">
    <property type="entry name" value="F-box-like_dom_sf"/>
</dbReference>
<dbReference type="InterPro" id="IPR017451">
    <property type="entry name" value="F-box-assoc_interact_dom"/>
</dbReference>